<dbReference type="Proteomes" id="UP000006048">
    <property type="component" value="Chromosome"/>
</dbReference>
<dbReference type="PANTHER" id="PTHR30558">
    <property type="entry name" value="EXBD MEMBRANE COMPONENT OF PMF-DRIVEN MACROMOLECULE IMPORT SYSTEM"/>
    <property type="match status" value="1"/>
</dbReference>
<evidence type="ECO:0000256" key="6">
    <source>
        <dbReference type="ARBA" id="ARBA00023136"/>
    </source>
</evidence>
<keyword evidence="6 8" id="KW-0472">Membrane</keyword>
<evidence type="ECO:0000256" key="7">
    <source>
        <dbReference type="RuleBase" id="RU003879"/>
    </source>
</evidence>
<reference evidence="9 10" key="1">
    <citation type="submission" date="2012-06" db="EMBL/GenBank/DDBJ databases">
        <title>The complete chromosome of genome of Turneriella parva DSM 21527.</title>
        <authorList>
            <consortium name="US DOE Joint Genome Institute (JGI-PGF)"/>
            <person name="Lucas S."/>
            <person name="Han J."/>
            <person name="Lapidus A."/>
            <person name="Bruce D."/>
            <person name="Goodwin L."/>
            <person name="Pitluck S."/>
            <person name="Peters L."/>
            <person name="Kyrpides N."/>
            <person name="Mavromatis K."/>
            <person name="Ivanova N."/>
            <person name="Mikhailova N."/>
            <person name="Chertkov O."/>
            <person name="Detter J.C."/>
            <person name="Tapia R."/>
            <person name="Han C."/>
            <person name="Land M."/>
            <person name="Hauser L."/>
            <person name="Markowitz V."/>
            <person name="Cheng J.-F."/>
            <person name="Hugenholtz P."/>
            <person name="Woyke T."/>
            <person name="Wu D."/>
            <person name="Gronow S."/>
            <person name="Wellnitz S."/>
            <person name="Brambilla E."/>
            <person name="Klenk H.-P."/>
            <person name="Eisen J.A."/>
        </authorList>
    </citation>
    <scope>NUCLEOTIDE SEQUENCE [LARGE SCALE GENOMIC DNA]</scope>
    <source>
        <strain evidence="10">ATCC BAA-1111 / DSM 21527 / NCTC 11395 / H</strain>
    </source>
</reference>
<dbReference type="GO" id="GO:0015031">
    <property type="term" value="P:protein transport"/>
    <property type="evidence" value="ECO:0007669"/>
    <property type="project" value="UniProtKB-KW"/>
</dbReference>
<keyword evidence="3" id="KW-1003">Cell membrane</keyword>
<evidence type="ECO:0000256" key="1">
    <source>
        <dbReference type="ARBA" id="ARBA00004162"/>
    </source>
</evidence>
<evidence type="ECO:0000256" key="4">
    <source>
        <dbReference type="ARBA" id="ARBA00022692"/>
    </source>
</evidence>
<dbReference type="HOGENOM" id="CLU_085305_1_2_12"/>
<dbReference type="Pfam" id="PF02472">
    <property type="entry name" value="ExbD"/>
    <property type="match status" value="1"/>
</dbReference>
<comment type="subcellular location">
    <subcellularLocation>
        <location evidence="1">Cell membrane</location>
        <topology evidence="1">Single-pass membrane protein</topology>
    </subcellularLocation>
    <subcellularLocation>
        <location evidence="7">Cell membrane</location>
        <topology evidence="7">Single-pass type II membrane protein</topology>
    </subcellularLocation>
</comment>
<dbReference type="Gene3D" id="3.30.420.270">
    <property type="match status" value="1"/>
</dbReference>
<evidence type="ECO:0000256" key="8">
    <source>
        <dbReference type="SAM" id="Phobius"/>
    </source>
</evidence>
<dbReference type="OrthoDB" id="9793581at2"/>
<evidence type="ECO:0000256" key="3">
    <source>
        <dbReference type="ARBA" id="ARBA00022475"/>
    </source>
</evidence>
<name>I4B694_TURPD</name>
<keyword evidence="5 8" id="KW-1133">Transmembrane helix</keyword>
<comment type="similarity">
    <text evidence="2 7">Belongs to the ExbD/TolR family.</text>
</comment>
<organism evidence="9 10">
    <name type="scientific">Turneriella parva (strain ATCC BAA-1111 / DSM 21527 / NCTC 11395 / H)</name>
    <name type="common">Leptospira parva</name>
    <dbReference type="NCBI Taxonomy" id="869212"/>
    <lineage>
        <taxon>Bacteria</taxon>
        <taxon>Pseudomonadati</taxon>
        <taxon>Spirochaetota</taxon>
        <taxon>Spirochaetia</taxon>
        <taxon>Leptospirales</taxon>
        <taxon>Leptospiraceae</taxon>
        <taxon>Turneriella</taxon>
    </lineage>
</organism>
<proteinExistence type="inferred from homology"/>
<dbReference type="GO" id="GO:0005886">
    <property type="term" value="C:plasma membrane"/>
    <property type="evidence" value="ECO:0007669"/>
    <property type="project" value="UniProtKB-SubCell"/>
</dbReference>
<keyword evidence="7" id="KW-0653">Protein transport</keyword>
<protein>
    <submittedName>
        <fullName evidence="9">Outer membrane transport energization protein ExbD</fullName>
    </submittedName>
</protein>
<gene>
    <name evidence="9" type="ordered locus">Turpa_2155</name>
</gene>
<evidence type="ECO:0000256" key="2">
    <source>
        <dbReference type="ARBA" id="ARBA00005811"/>
    </source>
</evidence>
<dbReference type="RefSeq" id="WP_014803307.1">
    <property type="nucleotide sequence ID" value="NC_018020.1"/>
</dbReference>
<keyword evidence="10" id="KW-1185">Reference proteome</keyword>
<keyword evidence="7" id="KW-0813">Transport</keyword>
<accession>I4B694</accession>
<dbReference type="PATRIC" id="fig|869212.3.peg.2165"/>
<dbReference type="GO" id="GO:0022857">
    <property type="term" value="F:transmembrane transporter activity"/>
    <property type="evidence" value="ECO:0007669"/>
    <property type="project" value="InterPro"/>
</dbReference>
<dbReference type="PANTHER" id="PTHR30558:SF7">
    <property type="entry name" value="TOL-PAL SYSTEM PROTEIN TOLR"/>
    <property type="match status" value="1"/>
</dbReference>
<dbReference type="KEGG" id="tpx:Turpa_2155"/>
<feature type="transmembrane region" description="Helical" evidence="8">
    <location>
        <begin position="20"/>
        <end position="38"/>
    </location>
</feature>
<dbReference type="AlphaFoldDB" id="I4B694"/>
<evidence type="ECO:0000313" key="10">
    <source>
        <dbReference type="Proteomes" id="UP000006048"/>
    </source>
</evidence>
<keyword evidence="4 7" id="KW-0812">Transmembrane</keyword>
<sequence>MTTDTEEDGVVTGINVTPLVDITLVLLIIFMVTAHFVTDTGVKVNLPKAAAAEVNPTPALTLNVGKNGELSLMGQKVDANGLKANMAREAKLNPGVRVVVAADEALIYKDVIKILDLIKQAGVTRVALSSEK</sequence>
<evidence type="ECO:0000313" key="9">
    <source>
        <dbReference type="EMBL" id="AFM12801.1"/>
    </source>
</evidence>
<evidence type="ECO:0000256" key="5">
    <source>
        <dbReference type="ARBA" id="ARBA00022989"/>
    </source>
</evidence>
<dbReference type="STRING" id="869212.Turpa_2155"/>
<dbReference type="InterPro" id="IPR003400">
    <property type="entry name" value="ExbD"/>
</dbReference>
<dbReference type="EMBL" id="CP002959">
    <property type="protein sequence ID" value="AFM12801.1"/>
    <property type="molecule type" value="Genomic_DNA"/>
</dbReference>